<evidence type="ECO:0000256" key="4">
    <source>
        <dbReference type="HAMAP-Rule" id="MF_00636"/>
    </source>
</evidence>
<evidence type="ECO:0000259" key="5">
    <source>
        <dbReference type="Pfam" id="PF03668"/>
    </source>
</evidence>
<name>A0A1G9GCK1_9BACL</name>
<evidence type="ECO:0000259" key="6">
    <source>
        <dbReference type="Pfam" id="PF22740"/>
    </source>
</evidence>
<feature type="domain" description="RapZ-like N-terminal" evidence="5">
    <location>
        <begin position="3"/>
        <end position="159"/>
    </location>
</feature>
<feature type="binding site" evidence="4">
    <location>
        <begin position="60"/>
        <end position="63"/>
    </location>
    <ligand>
        <name>GTP</name>
        <dbReference type="ChEBI" id="CHEBI:37565"/>
    </ligand>
</feature>
<evidence type="ECO:0000256" key="2">
    <source>
        <dbReference type="ARBA" id="ARBA00022840"/>
    </source>
</evidence>
<dbReference type="Proteomes" id="UP000199008">
    <property type="component" value="Unassembled WGS sequence"/>
</dbReference>
<keyword evidence="2 4" id="KW-0067">ATP-binding</keyword>
<dbReference type="Pfam" id="PF03668">
    <property type="entry name" value="RapZ-like_N"/>
    <property type="match status" value="1"/>
</dbReference>
<keyword evidence="1 4" id="KW-0547">Nucleotide-binding</keyword>
<dbReference type="RefSeq" id="WP_092986828.1">
    <property type="nucleotide sequence ID" value="NZ_FNFY01000016.1"/>
</dbReference>
<dbReference type="AlphaFoldDB" id="A0A1G9GCK1"/>
<dbReference type="InterPro" id="IPR053931">
    <property type="entry name" value="RapZ_C"/>
</dbReference>
<dbReference type="HAMAP" id="MF_00636">
    <property type="entry name" value="RapZ_like"/>
    <property type="match status" value="1"/>
</dbReference>
<dbReference type="Pfam" id="PF22740">
    <property type="entry name" value="PapZ_C"/>
    <property type="match status" value="1"/>
</dbReference>
<evidence type="ECO:0000313" key="7">
    <source>
        <dbReference type="EMBL" id="SDK98003.1"/>
    </source>
</evidence>
<evidence type="ECO:0000256" key="3">
    <source>
        <dbReference type="ARBA" id="ARBA00023134"/>
    </source>
</evidence>
<dbReference type="InterPro" id="IPR005337">
    <property type="entry name" value="RapZ-like"/>
</dbReference>
<dbReference type="GO" id="GO:0005524">
    <property type="term" value="F:ATP binding"/>
    <property type="evidence" value="ECO:0007669"/>
    <property type="project" value="UniProtKB-UniRule"/>
</dbReference>
<dbReference type="STRING" id="576118.SAMN05216216_11635"/>
<dbReference type="InterPro" id="IPR053930">
    <property type="entry name" value="RapZ-like_N"/>
</dbReference>
<organism evidence="7 8">
    <name type="scientific">Lacicoccus qingdaonensis</name>
    <dbReference type="NCBI Taxonomy" id="576118"/>
    <lineage>
        <taxon>Bacteria</taxon>
        <taxon>Bacillati</taxon>
        <taxon>Bacillota</taxon>
        <taxon>Bacilli</taxon>
        <taxon>Bacillales</taxon>
        <taxon>Salinicoccaceae</taxon>
        <taxon>Lacicoccus</taxon>
    </lineage>
</organism>
<keyword evidence="3 4" id="KW-0342">GTP-binding</keyword>
<dbReference type="InterPro" id="IPR027417">
    <property type="entry name" value="P-loop_NTPase"/>
</dbReference>
<evidence type="ECO:0000256" key="1">
    <source>
        <dbReference type="ARBA" id="ARBA00022741"/>
    </source>
</evidence>
<dbReference type="EMBL" id="FNFY01000016">
    <property type="protein sequence ID" value="SDK98003.1"/>
    <property type="molecule type" value="Genomic_DNA"/>
</dbReference>
<reference evidence="8" key="1">
    <citation type="submission" date="2016-10" db="EMBL/GenBank/DDBJ databases">
        <authorList>
            <person name="Varghese N."/>
            <person name="Submissions S."/>
        </authorList>
    </citation>
    <scope>NUCLEOTIDE SEQUENCE [LARGE SCALE GENOMIC DNA]</scope>
    <source>
        <strain evidence="8">CGMCC 1.8895</strain>
    </source>
</reference>
<proteinExistence type="inferred from homology"/>
<sequence length="294" mass="33387">MKNLIILTGMSGAGKSVALEALEDMDIFCIDNLPPILIPKIADLMETTDGRMDNVGLGIDLRGKELFDTLVSELEKIIANDKIELKIIFLDTTDEKLVARYKETRRSHPLDHGMNVLQAIKKERALLDELKYRADILIDTTELKPKELRSKMFEEITGDGESGFHVNVLSFGFKHGVPIDSDLLFDVRFLPNPHYISDLQPFTGLDQPVYDYVMSSKETNIFYTKLLDMMRYLLPQYLKEGKSQLVIGIGCTGGQHRSVALAERLSRDLTDYFDFKIKAKHRDAFIEGAKHEES</sequence>
<accession>A0A1G9GCK1</accession>
<gene>
    <name evidence="7" type="ORF">SAMN05216216_11635</name>
</gene>
<dbReference type="GO" id="GO:0005525">
    <property type="term" value="F:GTP binding"/>
    <property type="evidence" value="ECO:0007669"/>
    <property type="project" value="UniProtKB-UniRule"/>
</dbReference>
<dbReference type="PANTHER" id="PTHR30448:SF0">
    <property type="entry name" value="RNASE ADAPTER PROTEIN RAPZ"/>
    <property type="match status" value="1"/>
</dbReference>
<feature type="binding site" evidence="4">
    <location>
        <begin position="9"/>
        <end position="16"/>
    </location>
    <ligand>
        <name>ATP</name>
        <dbReference type="ChEBI" id="CHEBI:30616"/>
    </ligand>
</feature>
<protein>
    <submittedName>
        <fullName evidence="7">UPF0042 nucleotide-binding protein</fullName>
    </submittedName>
</protein>
<dbReference type="PANTHER" id="PTHR30448">
    <property type="entry name" value="RNASE ADAPTER PROTEIN RAPZ"/>
    <property type="match status" value="1"/>
</dbReference>
<feature type="domain" description="RapZ C-terminal" evidence="6">
    <location>
        <begin position="165"/>
        <end position="283"/>
    </location>
</feature>
<dbReference type="PIRSF" id="PIRSF005052">
    <property type="entry name" value="P-loopkin"/>
    <property type="match status" value="1"/>
</dbReference>
<dbReference type="Gene3D" id="3.40.50.300">
    <property type="entry name" value="P-loop containing nucleotide triphosphate hydrolases"/>
    <property type="match status" value="1"/>
</dbReference>
<dbReference type="OrthoDB" id="9784461at2"/>
<dbReference type="NCBIfam" id="NF003828">
    <property type="entry name" value="PRK05416.1"/>
    <property type="match status" value="1"/>
</dbReference>
<dbReference type="SUPFAM" id="SSF52540">
    <property type="entry name" value="P-loop containing nucleoside triphosphate hydrolases"/>
    <property type="match status" value="1"/>
</dbReference>
<evidence type="ECO:0000313" key="8">
    <source>
        <dbReference type="Proteomes" id="UP000199008"/>
    </source>
</evidence>
<keyword evidence="8" id="KW-1185">Reference proteome</keyword>